<evidence type="ECO:0000313" key="2">
    <source>
        <dbReference type="Proteomes" id="UP000054567"/>
    </source>
</evidence>
<proteinExistence type="predicted"/>
<reference evidence="2" key="3">
    <citation type="journal article" date="2010" name="Genome Res.">
        <title>Population genomic sequencing of Coccidioides fungi reveals recent hybridization and transposon control.</title>
        <authorList>
            <person name="Neafsey D.E."/>
            <person name="Barker B.M."/>
            <person name="Sharpton T.J."/>
            <person name="Stajich J.E."/>
            <person name="Park D.J."/>
            <person name="Whiston E."/>
            <person name="Hung C.-Y."/>
            <person name="McMahan C."/>
            <person name="White J."/>
            <person name="Sykes S."/>
            <person name="Heiman D."/>
            <person name="Young S."/>
            <person name="Zeng Q."/>
            <person name="Abouelleil A."/>
            <person name="Aftuck L."/>
            <person name="Bessette D."/>
            <person name="Brown A."/>
            <person name="FitzGerald M."/>
            <person name="Lui A."/>
            <person name="Macdonald J.P."/>
            <person name="Priest M."/>
            <person name="Orbach M.J."/>
            <person name="Galgiani J.N."/>
            <person name="Kirkland T.N."/>
            <person name="Cole G.T."/>
            <person name="Birren B.W."/>
            <person name="Henn M.R."/>
            <person name="Taylor J.W."/>
            <person name="Rounsley S.D."/>
        </authorList>
    </citation>
    <scope>NUCLEOTIDE SEQUENCE [LARGE SCALE GENOMIC DNA]</scope>
    <source>
        <strain evidence="2">RMSCC 3488</strain>
    </source>
</reference>
<gene>
    <name evidence="1" type="ORF">CPAG_01587</name>
</gene>
<dbReference type="AlphaFoldDB" id="A0A0J6EXG2"/>
<organism evidence="1 2">
    <name type="scientific">Coccidioides posadasii RMSCC 3488</name>
    <dbReference type="NCBI Taxonomy" id="454284"/>
    <lineage>
        <taxon>Eukaryota</taxon>
        <taxon>Fungi</taxon>
        <taxon>Dikarya</taxon>
        <taxon>Ascomycota</taxon>
        <taxon>Pezizomycotina</taxon>
        <taxon>Eurotiomycetes</taxon>
        <taxon>Eurotiomycetidae</taxon>
        <taxon>Onygenales</taxon>
        <taxon>Onygenaceae</taxon>
        <taxon>Coccidioides</taxon>
    </lineage>
</organism>
<protein>
    <submittedName>
        <fullName evidence="1">Uncharacterized protein</fullName>
    </submittedName>
</protein>
<evidence type="ECO:0000313" key="1">
    <source>
        <dbReference type="EMBL" id="KMM65236.1"/>
    </source>
</evidence>
<reference evidence="1 2" key="1">
    <citation type="submission" date="2007-06" db="EMBL/GenBank/DDBJ databases">
        <title>The Genome Sequence of Coccidioides posadasii RMSCC_3488.</title>
        <authorList>
            <consortium name="Coccidioides Genome Resources Consortium"/>
            <consortium name="The Broad Institute Genome Sequencing Platform"/>
            <person name="Henn M.R."/>
            <person name="Sykes S."/>
            <person name="Young S."/>
            <person name="Jaffe D."/>
            <person name="Berlin A."/>
            <person name="Alvarez P."/>
            <person name="Butler J."/>
            <person name="Gnerre S."/>
            <person name="Grabherr M."/>
            <person name="Mauceli E."/>
            <person name="Brockman W."/>
            <person name="Kodira C."/>
            <person name="Alvarado L."/>
            <person name="Zeng Q."/>
            <person name="Crawford M."/>
            <person name="Antoine C."/>
            <person name="Devon K."/>
            <person name="Galgiani J."/>
            <person name="Orsborn K."/>
            <person name="Lewis M.L."/>
            <person name="Nusbaum C."/>
            <person name="Galagan J."/>
            <person name="Birren B."/>
        </authorList>
    </citation>
    <scope>NUCLEOTIDE SEQUENCE [LARGE SCALE GENOMIC DNA]</scope>
    <source>
        <strain evidence="1 2">RMSCC 3488</strain>
    </source>
</reference>
<accession>A0A0J6EXG2</accession>
<sequence length="131" mass="14722">MRNSPECSGILRGRHARINVAANRDFDSCQGASMFKPTRASTIRVGILEFVISAFNGPKRLRKIVARIYDFYTLNSNWIQTTILRVCLVNNSCQVTSKWKHIAIMGTQRSSLLNPPPYQARAPRCLTAPKA</sequence>
<reference evidence="2" key="2">
    <citation type="journal article" date="2009" name="Genome Res.">
        <title>Comparative genomic analyses of the human fungal pathogens Coccidioides and their relatives.</title>
        <authorList>
            <person name="Sharpton T.J."/>
            <person name="Stajich J.E."/>
            <person name="Rounsley S.D."/>
            <person name="Gardner M.J."/>
            <person name="Wortman J.R."/>
            <person name="Jordar V.S."/>
            <person name="Maiti R."/>
            <person name="Kodira C.D."/>
            <person name="Neafsey D.E."/>
            <person name="Zeng Q."/>
            <person name="Hung C.-Y."/>
            <person name="McMahan C."/>
            <person name="Muszewska A."/>
            <person name="Grynberg M."/>
            <person name="Mandel M.A."/>
            <person name="Kellner E.M."/>
            <person name="Barker B.M."/>
            <person name="Galgiani J.N."/>
            <person name="Orbach M.J."/>
            <person name="Kirkland T.N."/>
            <person name="Cole G.T."/>
            <person name="Henn M.R."/>
            <person name="Birren B.W."/>
            <person name="Taylor J.W."/>
        </authorList>
    </citation>
    <scope>NUCLEOTIDE SEQUENCE [LARGE SCALE GENOMIC DNA]</scope>
    <source>
        <strain evidence="2">RMSCC 3488</strain>
    </source>
</reference>
<dbReference type="VEuPathDB" id="FungiDB:CPAG_01587"/>
<name>A0A0J6EXG2_COCPO</name>
<dbReference type="Proteomes" id="UP000054567">
    <property type="component" value="Unassembled WGS sequence"/>
</dbReference>
<dbReference type="EMBL" id="DS268109">
    <property type="protein sequence ID" value="KMM65236.1"/>
    <property type="molecule type" value="Genomic_DNA"/>
</dbReference>